<dbReference type="OrthoDB" id="1935484at2759"/>
<feature type="transmembrane region" description="Helical" evidence="6">
    <location>
        <begin position="195"/>
        <end position="215"/>
    </location>
</feature>
<keyword evidence="5 6" id="KW-0472">Membrane</keyword>
<dbReference type="OMA" id="AISISWC"/>
<dbReference type="STRING" id="983966.A0A1E4S2N3"/>
<evidence type="ECO:0000256" key="6">
    <source>
        <dbReference type="SAM" id="Phobius"/>
    </source>
</evidence>
<evidence type="ECO:0000256" key="5">
    <source>
        <dbReference type="ARBA" id="ARBA00023136"/>
    </source>
</evidence>
<organism evidence="8 9">
    <name type="scientific">Cyberlindnera jadinii (strain ATCC 18201 / CBS 1600 / BCRC 20928 / JCM 3617 / NBRC 0987 / NRRL Y-1542)</name>
    <name type="common">Torula yeast</name>
    <name type="synonym">Candida utilis</name>
    <dbReference type="NCBI Taxonomy" id="983966"/>
    <lineage>
        <taxon>Eukaryota</taxon>
        <taxon>Fungi</taxon>
        <taxon>Dikarya</taxon>
        <taxon>Ascomycota</taxon>
        <taxon>Saccharomycotina</taxon>
        <taxon>Saccharomycetes</taxon>
        <taxon>Phaffomycetales</taxon>
        <taxon>Phaffomycetaceae</taxon>
        <taxon>Cyberlindnera</taxon>
    </lineage>
</organism>
<evidence type="ECO:0000313" key="8">
    <source>
        <dbReference type="EMBL" id="ODV73751.1"/>
    </source>
</evidence>
<dbReference type="InterPro" id="IPR011701">
    <property type="entry name" value="MFS"/>
</dbReference>
<dbReference type="PANTHER" id="PTHR43791:SF29">
    <property type="entry name" value="MAJOR FACILITATOR SUPERFAMILY (MFS) PROFILE DOMAIN-CONTAINING PROTEIN"/>
    <property type="match status" value="1"/>
</dbReference>
<dbReference type="RefSeq" id="XP_020070790.1">
    <property type="nucleotide sequence ID" value="XM_020216871.1"/>
</dbReference>
<dbReference type="EMBL" id="KV453930">
    <property type="protein sequence ID" value="ODV73751.1"/>
    <property type="molecule type" value="Genomic_DNA"/>
</dbReference>
<dbReference type="Pfam" id="PF07690">
    <property type="entry name" value="MFS_1"/>
    <property type="match status" value="1"/>
</dbReference>
<feature type="transmembrane region" description="Helical" evidence="6">
    <location>
        <begin position="466"/>
        <end position="482"/>
    </location>
</feature>
<proteinExistence type="predicted"/>
<gene>
    <name evidence="8" type="ORF">CYBJADRAFT_177559</name>
</gene>
<feature type="transmembrane region" description="Helical" evidence="6">
    <location>
        <begin position="434"/>
        <end position="454"/>
    </location>
</feature>
<dbReference type="SUPFAM" id="SSF103473">
    <property type="entry name" value="MFS general substrate transporter"/>
    <property type="match status" value="1"/>
</dbReference>
<dbReference type="Proteomes" id="UP000094389">
    <property type="component" value="Unassembled WGS sequence"/>
</dbReference>
<keyword evidence="2" id="KW-0813">Transport</keyword>
<reference evidence="8 9" key="1">
    <citation type="journal article" date="2016" name="Proc. Natl. Acad. Sci. U.S.A.">
        <title>Comparative genomics of biotechnologically important yeasts.</title>
        <authorList>
            <person name="Riley R."/>
            <person name="Haridas S."/>
            <person name="Wolfe K.H."/>
            <person name="Lopes M.R."/>
            <person name="Hittinger C.T."/>
            <person name="Goeker M."/>
            <person name="Salamov A.A."/>
            <person name="Wisecaver J.H."/>
            <person name="Long T.M."/>
            <person name="Calvey C.H."/>
            <person name="Aerts A.L."/>
            <person name="Barry K.W."/>
            <person name="Choi C."/>
            <person name="Clum A."/>
            <person name="Coughlan A.Y."/>
            <person name="Deshpande S."/>
            <person name="Douglass A.P."/>
            <person name="Hanson S.J."/>
            <person name="Klenk H.-P."/>
            <person name="LaButti K.M."/>
            <person name="Lapidus A."/>
            <person name="Lindquist E.A."/>
            <person name="Lipzen A.M."/>
            <person name="Meier-Kolthoff J.P."/>
            <person name="Ohm R.A."/>
            <person name="Otillar R.P."/>
            <person name="Pangilinan J.L."/>
            <person name="Peng Y."/>
            <person name="Rokas A."/>
            <person name="Rosa C.A."/>
            <person name="Scheuner C."/>
            <person name="Sibirny A.A."/>
            <person name="Slot J.C."/>
            <person name="Stielow J.B."/>
            <person name="Sun H."/>
            <person name="Kurtzman C.P."/>
            <person name="Blackwell M."/>
            <person name="Grigoriev I.V."/>
            <person name="Jeffries T.W."/>
        </authorList>
    </citation>
    <scope>NUCLEOTIDE SEQUENCE [LARGE SCALE GENOMIC DNA]</scope>
    <source>
        <strain evidence="9">ATCC 18201 / CBS 1600 / BCRC 20928 / JCM 3617 / NBRC 0987 / NRRL Y-1542</strain>
    </source>
</reference>
<comment type="subcellular location">
    <subcellularLocation>
        <location evidence="1">Membrane</location>
        <topology evidence="1">Multi-pass membrane protein</topology>
    </subcellularLocation>
</comment>
<keyword evidence="9" id="KW-1185">Reference proteome</keyword>
<evidence type="ECO:0000256" key="1">
    <source>
        <dbReference type="ARBA" id="ARBA00004141"/>
    </source>
</evidence>
<dbReference type="GeneID" id="30991267"/>
<feature type="transmembrane region" description="Helical" evidence="6">
    <location>
        <begin position="344"/>
        <end position="364"/>
    </location>
</feature>
<keyword evidence="4 6" id="KW-1133">Transmembrane helix</keyword>
<name>A0A1E4S2N3_CYBJN</name>
<feature type="transmembrane region" description="Helical" evidence="6">
    <location>
        <begin position="371"/>
        <end position="390"/>
    </location>
</feature>
<dbReference type="Gene3D" id="1.20.1250.20">
    <property type="entry name" value="MFS general substrate transporter like domains"/>
    <property type="match status" value="2"/>
</dbReference>
<feature type="domain" description="Major facilitator superfamily (MFS) profile" evidence="7">
    <location>
        <begin position="67"/>
        <end position="520"/>
    </location>
</feature>
<dbReference type="GO" id="GO:0022857">
    <property type="term" value="F:transmembrane transporter activity"/>
    <property type="evidence" value="ECO:0007669"/>
    <property type="project" value="InterPro"/>
</dbReference>
<evidence type="ECO:0000256" key="3">
    <source>
        <dbReference type="ARBA" id="ARBA00022692"/>
    </source>
</evidence>
<dbReference type="InterPro" id="IPR020846">
    <property type="entry name" value="MFS_dom"/>
</dbReference>
<dbReference type="FunFam" id="1.20.1250.20:FF:000106">
    <property type="entry name" value="MFS transporter, putative"/>
    <property type="match status" value="1"/>
</dbReference>
<dbReference type="AlphaFoldDB" id="A0A1E4S2N3"/>
<evidence type="ECO:0000256" key="2">
    <source>
        <dbReference type="ARBA" id="ARBA00022448"/>
    </source>
</evidence>
<feature type="transmembrane region" description="Helical" evidence="6">
    <location>
        <begin position="227"/>
        <end position="248"/>
    </location>
</feature>
<protein>
    <submittedName>
        <fullName evidence="8">MFS general substrate transporter</fullName>
    </submittedName>
</protein>
<dbReference type="PANTHER" id="PTHR43791">
    <property type="entry name" value="PERMEASE-RELATED"/>
    <property type="match status" value="1"/>
</dbReference>
<dbReference type="InterPro" id="IPR036259">
    <property type="entry name" value="MFS_trans_sf"/>
</dbReference>
<evidence type="ECO:0000256" key="4">
    <source>
        <dbReference type="ARBA" id="ARBA00022989"/>
    </source>
</evidence>
<evidence type="ECO:0000313" key="9">
    <source>
        <dbReference type="Proteomes" id="UP000094389"/>
    </source>
</evidence>
<evidence type="ECO:0000259" key="7">
    <source>
        <dbReference type="PROSITE" id="PS50850"/>
    </source>
</evidence>
<feature type="transmembrane region" description="Helical" evidence="6">
    <location>
        <begin position="402"/>
        <end position="422"/>
    </location>
</feature>
<accession>A0A1E4S2N3</accession>
<sequence>MSSWLKVADEESLSTVEDHIFKDPAVAEYYKQVYKDAEYECRHLFDTEYIWTTAEEKKLLWKIDWRVTFWAYIMFTALDFDRANINQALSDDVLDDLGLSTNDYNWAMTVNLICFLGAELPSQLISKKIGADIWIPTQLCLWSMVSISQAAITDRAGFYITRALIGLFQGGFICDTCLWMSYFYKSDELPFRLSLFYIANPLMDILSALLGYALIRINTHLLPHGWQWVFLVEGIFTLLIGIASFFMMPASAVQTKTWYRRNGWFTDHEEKIVVNRVLRDDPSKGDMNNRQPVSFRELLMSLTDYDLLPIYVVRFLGDLMASPVGNYLTLTLRQLGFSTFDTNLLTIPNSVLTIITMLLTGWLSEKLNSRALVLSSVAVWCFSCLVPLRFWSGSQIDVWPTYAILTVLLGYAPFWAISISWCSHNSNSVRSRAVSAALVNMFSQAAGIVSSNVYRADDSPFYHRGNSWLIGVSIACFIYYILRNRQNAKAWNKLTEEERNTYRKSTTDVGNKRIDFQFVY</sequence>
<keyword evidence="3 6" id="KW-0812">Transmembrane</keyword>
<dbReference type="GO" id="GO:0016020">
    <property type="term" value="C:membrane"/>
    <property type="evidence" value="ECO:0007669"/>
    <property type="project" value="UniProtKB-SubCell"/>
</dbReference>
<feature type="transmembrane region" description="Helical" evidence="6">
    <location>
        <begin position="158"/>
        <end position="183"/>
    </location>
</feature>
<dbReference type="PROSITE" id="PS50850">
    <property type="entry name" value="MFS"/>
    <property type="match status" value="1"/>
</dbReference>